<proteinExistence type="predicted"/>
<evidence type="ECO:0000313" key="4">
    <source>
        <dbReference type="Proteomes" id="UP001242480"/>
    </source>
</evidence>
<evidence type="ECO:0000259" key="2">
    <source>
        <dbReference type="Pfam" id="PF22725"/>
    </source>
</evidence>
<reference evidence="3 4" key="1">
    <citation type="submission" date="2023-07" db="EMBL/GenBank/DDBJ databases">
        <title>Genomic Encyclopedia of Type Strains, Phase IV (KMG-IV): sequencing the most valuable type-strain genomes for metagenomic binning, comparative biology and taxonomic classification.</title>
        <authorList>
            <person name="Goeker M."/>
        </authorList>
    </citation>
    <scope>NUCLEOTIDE SEQUENCE [LARGE SCALE GENOMIC DNA]</scope>
    <source>
        <strain evidence="3 4">DSM 19619</strain>
    </source>
</reference>
<keyword evidence="4" id="KW-1185">Reference proteome</keyword>
<dbReference type="EMBL" id="JAUSVX010000006">
    <property type="protein sequence ID" value="MDQ0470604.1"/>
    <property type="molecule type" value="Genomic_DNA"/>
</dbReference>
<dbReference type="Gene3D" id="3.30.360.10">
    <property type="entry name" value="Dihydrodipicolinate Reductase, domain 2"/>
    <property type="match status" value="1"/>
</dbReference>
<sequence>MNSDILAKLGRRLRLGMVGGGFDSVIGETHRIAFQADGFYDLVAGAFSIDREVARRTAAALLVGGDRLYDDYREMARREAARADGIDVVVIATPPQIHQEVAVAFLSAGIDVICEKPMTRTVAQAEELAAIVAASGRLFVLTHCYSGFPMVRHARDLVRSGALGRLRMIEAEFAGGAPGVAVEPADPAERHWRFRAASMGPEAILGEVGSHAHHLMGYVSGLRPNRICARMQTFAAGREVYDNAYLAFDYPDGAVGRLWASYVAVGTQHGLSLRIYGETAALEWREEDAEYLRLRPLHGPETVLRSGQDGTSDLVARSARFRPGHPEGYPLAFANLYAEAASALVAMRTGGDPSAFTAHLPTVFDGLEGMRMIAGAAASNREDARWQPL</sequence>
<dbReference type="InterPro" id="IPR051317">
    <property type="entry name" value="Gfo/Idh/MocA_oxidoreduct"/>
</dbReference>
<dbReference type="Proteomes" id="UP001242480">
    <property type="component" value="Unassembled WGS sequence"/>
</dbReference>
<organism evidence="3 4">
    <name type="scientific">Labrys wisconsinensis</name>
    <dbReference type="NCBI Taxonomy" id="425677"/>
    <lineage>
        <taxon>Bacteria</taxon>
        <taxon>Pseudomonadati</taxon>
        <taxon>Pseudomonadota</taxon>
        <taxon>Alphaproteobacteria</taxon>
        <taxon>Hyphomicrobiales</taxon>
        <taxon>Xanthobacteraceae</taxon>
        <taxon>Labrys</taxon>
    </lineage>
</organism>
<name>A0ABU0J8K6_9HYPH</name>
<dbReference type="Gene3D" id="3.40.50.720">
    <property type="entry name" value="NAD(P)-binding Rossmann-like Domain"/>
    <property type="match status" value="1"/>
</dbReference>
<comment type="caution">
    <text evidence="3">The sequence shown here is derived from an EMBL/GenBank/DDBJ whole genome shotgun (WGS) entry which is preliminary data.</text>
</comment>
<dbReference type="RefSeq" id="WP_307274700.1">
    <property type="nucleotide sequence ID" value="NZ_JAUSVX010000006.1"/>
</dbReference>
<dbReference type="PANTHER" id="PTHR43708:SF3">
    <property type="entry name" value="OXIDOREDUCTASE"/>
    <property type="match status" value="1"/>
</dbReference>
<dbReference type="SUPFAM" id="SSF51735">
    <property type="entry name" value="NAD(P)-binding Rossmann-fold domains"/>
    <property type="match status" value="1"/>
</dbReference>
<protein>
    <submittedName>
        <fullName evidence="3">Dehydrogenase</fullName>
    </submittedName>
</protein>
<dbReference type="SUPFAM" id="SSF55347">
    <property type="entry name" value="Glyceraldehyde-3-phosphate dehydrogenase-like, C-terminal domain"/>
    <property type="match status" value="1"/>
</dbReference>
<accession>A0ABU0J8K6</accession>
<dbReference type="InterPro" id="IPR055170">
    <property type="entry name" value="GFO_IDH_MocA-like_dom"/>
</dbReference>
<dbReference type="InterPro" id="IPR036291">
    <property type="entry name" value="NAD(P)-bd_dom_sf"/>
</dbReference>
<dbReference type="Pfam" id="PF01408">
    <property type="entry name" value="GFO_IDH_MocA"/>
    <property type="match status" value="1"/>
</dbReference>
<evidence type="ECO:0000313" key="3">
    <source>
        <dbReference type="EMBL" id="MDQ0470604.1"/>
    </source>
</evidence>
<feature type="domain" description="GFO/IDH/MocA-like oxidoreductase" evidence="2">
    <location>
        <begin position="151"/>
        <end position="282"/>
    </location>
</feature>
<dbReference type="Pfam" id="PF22725">
    <property type="entry name" value="GFO_IDH_MocA_C3"/>
    <property type="match status" value="1"/>
</dbReference>
<dbReference type="PANTHER" id="PTHR43708">
    <property type="entry name" value="CONSERVED EXPRESSED OXIDOREDUCTASE (EUROFUNG)"/>
    <property type="match status" value="1"/>
</dbReference>
<evidence type="ECO:0000259" key="1">
    <source>
        <dbReference type="Pfam" id="PF01408"/>
    </source>
</evidence>
<feature type="domain" description="Gfo/Idh/MocA-like oxidoreductase N-terminal" evidence="1">
    <location>
        <begin position="14"/>
        <end position="140"/>
    </location>
</feature>
<dbReference type="InterPro" id="IPR000683">
    <property type="entry name" value="Gfo/Idh/MocA-like_OxRdtase_N"/>
</dbReference>
<gene>
    <name evidence="3" type="ORF">QO011_003623</name>
</gene>